<protein>
    <recommendedName>
        <fullName evidence="3">BLUF domain-containing protein</fullName>
    </recommendedName>
</protein>
<evidence type="ECO:0000313" key="2">
    <source>
        <dbReference type="Proteomes" id="UP000265040"/>
    </source>
</evidence>
<dbReference type="Pfam" id="PF24787">
    <property type="entry name" value="TEX47"/>
    <property type="match status" value="1"/>
</dbReference>
<sequence>MASQKLTSFSFQSWELKDTEVEDRDRETMFDVFYGKMREKIVLQRLIVIARLPYNADRTELGAHYEKLNFQLSKQYIWENMTGLLLVYPSCLLHIIESSRDILVSVLKDLRDLQQQTDGTLLEAPKVVFMAHDPQSRLFQQWSCKVLEAAQIPGGLKSKQLQEEEESTETLVCTLLSTLQNLSKHPEISKKALPGSVLDENPDLIVPQHILEKLLARDELQNPQQYLQMYYSPLNVPMDFGQVTRSRCLTTV</sequence>
<dbReference type="AlphaFoldDB" id="A0A3Q1JCY3"/>
<name>A0A3Q1JCY3_ANATE</name>
<dbReference type="RefSeq" id="XP_026207070.1">
    <property type="nucleotide sequence ID" value="XM_026351285.1"/>
</dbReference>
<dbReference type="InterPro" id="IPR055308">
    <property type="entry name" value="TEX47-like"/>
</dbReference>
<reference evidence="1" key="3">
    <citation type="submission" date="2025-09" db="UniProtKB">
        <authorList>
            <consortium name="Ensembl"/>
        </authorList>
    </citation>
    <scope>IDENTIFICATION</scope>
</reference>
<evidence type="ECO:0008006" key="3">
    <source>
        <dbReference type="Google" id="ProtNLM"/>
    </source>
</evidence>
<dbReference type="PANTHER" id="PTHR34035:SF1">
    <property type="entry name" value="TESTIS-EXPRESSED PROTEIN 47"/>
    <property type="match status" value="1"/>
</dbReference>
<keyword evidence="2" id="KW-1185">Reference proteome</keyword>
<dbReference type="GeneTree" id="ENSGT00390000005565"/>
<reference evidence="1" key="1">
    <citation type="submission" date="2021-04" db="EMBL/GenBank/DDBJ databases">
        <authorList>
            <consortium name="Wellcome Sanger Institute Data Sharing"/>
        </authorList>
    </citation>
    <scope>NUCLEOTIDE SEQUENCE [LARGE SCALE GENOMIC DNA]</scope>
</reference>
<dbReference type="OrthoDB" id="548795at2759"/>
<evidence type="ECO:0000313" key="1">
    <source>
        <dbReference type="Ensembl" id="ENSATEP00000012891.2"/>
    </source>
</evidence>
<dbReference type="InParanoid" id="A0A3Q1JCY3"/>
<reference evidence="1" key="2">
    <citation type="submission" date="2025-08" db="UniProtKB">
        <authorList>
            <consortium name="Ensembl"/>
        </authorList>
    </citation>
    <scope>IDENTIFICATION</scope>
</reference>
<accession>A0A3Q1JCY3</accession>
<proteinExistence type="predicted"/>
<dbReference type="Ensembl" id="ENSATET00000013101.3">
    <property type="protein sequence ID" value="ENSATEP00000012891.2"/>
    <property type="gene ID" value="ENSATEG00000009008.3"/>
</dbReference>
<dbReference type="PANTHER" id="PTHR34035">
    <property type="entry name" value="TESTIS-EXPRESSED PROTEIN 47"/>
    <property type="match status" value="1"/>
</dbReference>
<dbReference type="GeneID" id="113156262"/>
<organism evidence="1 2">
    <name type="scientific">Anabas testudineus</name>
    <name type="common">Climbing perch</name>
    <name type="synonym">Anthias testudineus</name>
    <dbReference type="NCBI Taxonomy" id="64144"/>
    <lineage>
        <taxon>Eukaryota</taxon>
        <taxon>Metazoa</taxon>
        <taxon>Chordata</taxon>
        <taxon>Craniata</taxon>
        <taxon>Vertebrata</taxon>
        <taxon>Euteleostomi</taxon>
        <taxon>Actinopterygii</taxon>
        <taxon>Neopterygii</taxon>
        <taxon>Teleostei</taxon>
        <taxon>Neoteleostei</taxon>
        <taxon>Acanthomorphata</taxon>
        <taxon>Anabantaria</taxon>
        <taxon>Anabantiformes</taxon>
        <taxon>Anabantoidei</taxon>
        <taxon>Anabantidae</taxon>
        <taxon>Anabas</taxon>
    </lineage>
</organism>
<dbReference type="Proteomes" id="UP000265040">
    <property type="component" value="Chromosome 19"/>
</dbReference>